<dbReference type="Proteomes" id="UP000649955">
    <property type="component" value="Unassembled WGS sequence"/>
</dbReference>
<name>A0ABQ3KXD1_9PSEU</name>
<proteinExistence type="predicted"/>
<sequence length="116" mass="13181">MALQLGSRAGVDEVLTRTCTWWPVGLVHWPRVRKLRVVSPSIDVLTVQLPLGVSHRKFLASVDELAPALNAEQLQVAKVKTEPRQVRLVIFRNNPFEAPSRTPSACTRCWRSWMRP</sequence>
<dbReference type="EMBL" id="BNAW01000051">
    <property type="protein sequence ID" value="GHG41629.1"/>
    <property type="molecule type" value="Genomic_DNA"/>
</dbReference>
<reference evidence="2" key="1">
    <citation type="journal article" date="2019" name="Int. J. Syst. Evol. Microbiol.">
        <title>The Global Catalogue of Microorganisms (GCM) 10K type strain sequencing project: providing services to taxonomists for standard genome sequencing and annotation.</title>
        <authorList>
            <consortium name="The Broad Institute Genomics Platform"/>
            <consortium name="The Broad Institute Genome Sequencing Center for Infectious Disease"/>
            <person name="Wu L."/>
            <person name="Ma J."/>
        </authorList>
    </citation>
    <scope>NUCLEOTIDE SEQUENCE [LARGE SCALE GENOMIC DNA]</scope>
    <source>
        <strain evidence="2">CGMCC 4.7680</strain>
    </source>
</reference>
<evidence type="ECO:0000313" key="1">
    <source>
        <dbReference type="EMBL" id="GHG41629.1"/>
    </source>
</evidence>
<gene>
    <name evidence="1" type="ORF">GCM10017567_73990</name>
</gene>
<organism evidence="1 2">
    <name type="scientific">Amycolatopsis bullii</name>
    <dbReference type="NCBI Taxonomy" id="941987"/>
    <lineage>
        <taxon>Bacteria</taxon>
        <taxon>Bacillati</taxon>
        <taxon>Actinomycetota</taxon>
        <taxon>Actinomycetes</taxon>
        <taxon>Pseudonocardiales</taxon>
        <taxon>Pseudonocardiaceae</taxon>
        <taxon>Amycolatopsis</taxon>
    </lineage>
</organism>
<comment type="caution">
    <text evidence="1">The sequence shown here is derived from an EMBL/GenBank/DDBJ whole genome shotgun (WGS) entry which is preliminary data.</text>
</comment>
<protein>
    <submittedName>
        <fullName evidence="1">Uncharacterized protein</fullName>
    </submittedName>
</protein>
<accession>A0ABQ3KXD1</accession>
<evidence type="ECO:0000313" key="2">
    <source>
        <dbReference type="Proteomes" id="UP000649955"/>
    </source>
</evidence>
<keyword evidence="2" id="KW-1185">Reference proteome</keyword>